<accession>A0A172XAG0</accession>
<name>A0A172XAG0_BORTU</name>
<organism evidence="1 2">
    <name type="scientific">Borrelia turicatae</name>
    <dbReference type="NCBI Taxonomy" id="142"/>
    <lineage>
        <taxon>Bacteria</taxon>
        <taxon>Pseudomonadati</taxon>
        <taxon>Spirochaetota</taxon>
        <taxon>Spirochaetia</taxon>
        <taxon>Spirochaetales</taxon>
        <taxon>Borreliaceae</taxon>
        <taxon>Borrelia</taxon>
    </lineage>
</organism>
<reference evidence="1 2" key="1">
    <citation type="submission" date="2016-05" db="EMBL/GenBank/DDBJ databases">
        <title>Chromosome and linear plasmid sequence of a 2015 human isolate of tick-borne relapsing fever spirochete, Borrelia turicatae.</title>
        <authorList>
            <person name="Kingry L.C."/>
            <person name="Dhwani B."/>
            <person name="Replogle A."/>
            <person name="Sexton C."/>
            <person name="Rowe L."/>
            <person name="Stermole B.M."/>
            <person name="Christensen A.M."/>
            <person name="Schriefer M.E."/>
        </authorList>
    </citation>
    <scope>NUCLEOTIDE SEQUENCE [LARGE SCALE GENOMIC DNA]</scope>
    <source>
        <strain evidence="1 2">BTE5EL</strain>
    </source>
</reference>
<protein>
    <submittedName>
        <fullName evidence="1">Uncharacterized protein</fullName>
    </submittedName>
</protein>
<proteinExistence type="predicted"/>
<sequence>MSKIGFQINTKIYLINLVLKIFNEFNIGFSVGNDSPPPLNRALHLSSLNVIKIRAVMMLYFLRHSSA</sequence>
<dbReference type="Proteomes" id="UP000264231">
    <property type="component" value="Chromosome"/>
</dbReference>
<evidence type="ECO:0000313" key="2">
    <source>
        <dbReference type="Proteomes" id="UP000264231"/>
    </source>
</evidence>
<evidence type="ECO:0000313" key="1">
    <source>
        <dbReference type="EMBL" id="ANF33646.1"/>
    </source>
</evidence>
<gene>
    <name evidence="1" type="ORF">A7978_00700</name>
</gene>
<dbReference type="AlphaFoldDB" id="A0A172XAG0"/>
<dbReference type="EMBL" id="CP015629">
    <property type="protein sequence ID" value="ANF33646.1"/>
    <property type="molecule type" value="Genomic_DNA"/>
</dbReference>